<accession>A0ABN2S6A8</accession>
<dbReference type="SUPFAM" id="SSF51182">
    <property type="entry name" value="RmlC-like cupins"/>
    <property type="match status" value="1"/>
</dbReference>
<dbReference type="CDD" id="cd06990">
    <property type="entry name" value="cupin_DUF861"/>
    <property type="match status" value="1"/>
</dbReference>
<evidence type="ECO:0000313" key="1">
    <source>
        <dbReference type="EMBL" id="GAA1981017.1"/>
    </source>
</evidence>
<proteinExistence type="predicted"/>
<dbReference type="Proteomes" id="UP001500326">
    <property type="component" value="Unassembled WGS sequence"/>
</dbReference>
<sequence>MQTVEHESFGSPTEIREFPHGHAEILNVGDATIGRLVLEPGWRWSNDVKPIAGTESCLAPHFQYHVQGRLGIRMDDGEEFIAGPGDVTSLPEGHDAWVVGDEQVIVVDWFGATDWAKEPAGNVAAHA</sequence>
<gene>
    <name evidence="1" type="ORF">GCM10009777_13180</name>
</gene>
<protein>
    <submittedName>
        <fullName evidence="1">Cupin domain-containing protein</fullName>
    </submittedName>
</protein>
<keyword evidence="2" id="KW-1185">Reference proteome</keyword>
<comment type="caution">
    <text evidence="1">The sequence shown here is derived from an EMBL/GenBank/DDBJ whole genome shotgun (WGS) entry which is preliminary data.</text>
</comment>
<dbReference type="RefSeq" id="WP_344059703.1">
    <property type="nucleotide sequence ID" value="NZ_BAAAOH010000001.1"/>
</dbReference>
<name>A0ABN2S6A8_9MICO</name>
<dbReference type="Gene3D" id="2.60.120.10">
    <property type="entry name" value="Jelly Rolls"/>
    <property type="match status" value="1"/>
</dbReference>
<organism evidence="1 2">
    <name type="scientific">Microbacterium pumilum</name>
    <dbReference type="NCBI Taxonomy" id="344165"/>
    <lineage>
        <taxon>Bacteria</taxon>
        <taxon>Bacillati</taxon>
        <taxon>Actinomycetota</taxon>
        <taxon>Actinomycetes</taxon>
        <taxon>Micrococcales</taxon>
        <taxon>Microbacteriaceae</taxon>
        <taxon>Microbacterium</taxon>
    </lineage>
</organism>
<evidence type="ECO:0000313" key="2">
    <source>
        <dbReference type="Proteomes" id="UP001500326"/>
    </source>
</evidence>
<dbReference type="InterPro" id="IPR014710">
    <property type="entry name" value="RmlC-like_jellyroll"/>
</dbReference>
<dbReference type="InterPro" id="IPR011051">
    <property type="entry name" value="RmlC_Cupin_sf"/>
</dbReference>
<reference evidence="2" key="1">
    <citation type="journal article" date="2019" name="Int. J. Syst. Evol. Microbiol.">
        <title>The Global Catalogue of Microorganisms (GCM) 10K type strain sequencing project: providing services to taxonomists for standard genome sequencing and annotation.</title>
        <authorList>
            <consortium name="The Broad Institute Genomics Platform"/>
            <consortium name="The Broad Institute Genome Sequencing Center for Infectious Disease"/>
            <person name="Wu L."/>
            <person name="Ma J."/>
        </authorList>
    </citation>
    <scope>NUCLEOTIDE SEQUENCE [LARGE SCALE GENOMIC DNA]</scope>
    <source>
        <strain evidence="2">JCM 14902</strain>
    </source>
</reference>
<dbReference type="EMBL" id="BAAAOH010000001">
    <property type="protein sequence ID" value="GAA1981017.1"/>
    <property type="molecule type" value="Genomic_DNA"/>
</dbReference>